<evidence type="ECO:0000313" key="4">
    <source>
        <dbReference type="Proteomes" id="UP000032102"/>
    </source>
</evidence>
<organism evidence="3 4">
    <name type="scientific">Anoxybacillus thermarum</name>
    <dbReference type="NCBI Taxonomy" id="404937"/>
    <lineage>
        <taxon>Bacteria</taxon>
        <taxon>Bacillati</taxon>
        <taxon>Bacillota</taxon>
        <taxon>Bacilli</taxon>
        <taxon>Bacillales</taxon>
        <taxon>Anoxybacillaceae</taxon>
        <taxon>Anoxybacillus</taxon>
    </lineage>
</organism>
<evidence type="ECO:0000313" key="3">
    <source>
        <dbReference type="EMBL" id="KIQ94498.1"/>
    </source>
</evidence>
<feature type="transmembrane region" description="Helical" evidence="2">
    <location>
        <begin position="36"/>
        <end position="54"/>
    </location>
</feature>
<comment type="caution">
    <text evidence="3">The sequence shown here is derived from an EMBL/GenBank/DDBJ whole genome shotgun (WGS) entry which is preliminary data.</text>
</comment>
<dbReference type="PATRIC" id="fig|404937.3.peg.1447"/>
<feature type="transmembrane region" description="Helical" evidence="2">
    <location>
        <begin position="157"/>
        <end position="177"/>
    </location>
</feature>
<feature type="compositionally biased region" description="Basic and acidic residues" evidence="1">
    <location>
        <begin position="179"/>
        <end position="197"/>
    </location>
</feature>
<reference evidence="3 4" key="1">
    <citation type="submission" date="2015-01" db="EMBL/GenBank/DDBJ databases">
        <title>Draft genome of Anoxybacillus thermarum strain AF/04.</title>
        <authorList>
            <person name="Poli A."/>
            <person name="Nicolaus B."/>
            <person name="Chan K.-G."/>
            <person name="Kahar U.M."/>
            <person name="Yaakob A.S."/>
            <person name="Chan C.S."/>
            <person name="Goh K.M."/>
        </authorList>
    </citation>
    <scope>NUCLEOTIDE SEQUENCE [LARGE SCALE GENOMIC DNA]</scope>
    <source>
        <strain evidence="3 4">AF/04</strain>
    </source>
</reference>
<feature type="region of interest" description="Disordered" evidence="1">
    <location>
        <begin position="179"/>
        <end position="204"/>
    </location>
</feature>
<feature type="transmembrane region" description="Helical" evidence="2">
    <location>
        <begin position="66"/>
        <end position="83"/>
    </location>
</feature>
<dbReference type="EMBL" id="JXTH01000022">
    <property type="protein sequence ID" value="KIQ94498.1"/>
    <property type="molecule type" value="Genomic_DNA"/>
</dbReference>
<proteinExistence type="predicted"/>
<keyword evidence="2" id="KW-0472">Membrane</keyword>
<name>A0A0D0Q963_9BACL</name>
<evidence type="ECO:0000256" key="2">
    <source>
        <dbReference type="SAM" id="Phobius"/>
    </source>
</evidence>
<accession>A0A0D0Q963</accession>
<keyword evidence="4" id="KW-1185">Reference proteome</keyword>
<feature type="transmembrane region" description="Helical" evidence="2">
    <location>
        <begin position="121"/>
        <end position="137"/>
    </location>
</feature>
<gene>
    <name evidence="3" type="ORF">LH47_01376</name>
</gene>
<feature type="transmembrane region" description="Helical" evidence="2">
    <location>
        <begin position="89"/>
        <end position="109"/>
    </location>
</feature>
<evidence type="ECO:0000256" key="1">
    <source>
        <dbReference type="SAM" id="MobiDB-lite"/>
    </source>
</evidence>
<protein>
    <submittedName>
        <fullName evidence="3">Uncharacterized protein</fullName>
    </submittedName>
</protein>
<dbReference type="Proteomes" id="UP000032102">
    <property type="component" value="Unassembled WGS sequence"/>
</dbReference>
<keyword evidence="2" id="KW-0812">Transmembrane</keyword>
<feature type="transmembrane region" description="Helical" evidence="2">
    <location>
        <begin position="7"/>
        <end position="24"/>
    </location>
</feature>
<keyword evidence="2" id="KW-1133">Transmembrane helix</keyword>
<dbReference type="RefSeq" id="WP_043965949.1">
    <property type="nucleotide sequence ID" value="NZ_JXTH01000022.1"/>
</dbReference>
<sequence length="204" mass="23539">MKRLAHLDLLNAFLSFYFVYQGIAHGTENKSFTDMVLVNLPLWMLFGSSVHLFNTKGGGPHHYQRYAFLMSSWMIFMMIILGFDIQVALNIGGLEIGGIILSLFVSWILSFRAMKKRWKGIFATLVNSFSIFLLFIQEKVKGEKVYILENMRDVYQYIWVILIIVVLLLGLINSLSLEKGAKQETKKSEKEKSKSEKIQNMGRR</sequence>
<dbReference type="AlphaFoldDB" id="A0A0D0Q963"/>